<dbReference type="Gene3D" id="3.40.640.10">
    <property type="entry name" value="Type I PLP-dependent aspartate aminotransferase-like (Major domain)"/>
    <property type="match status" value="1"/>
</dbReference>
<dbReference type="InterPro" id="IPR015422">
    <property type="entry name" value="PyrdxlP-dep_Trfase_small"/>
</dbReference>
<dbReference type="SUPFAM" id="SSF56112">
    <property type="entry name" value="Protein kinase-like (PK-like)"/>
    <property type="match status" value="1"/>
</dbReference>
<comment type="caution">
    <text evidence="4">The sequence shown here is derived from an EMBL/GenBank/DDBJ whole genome shotgun (WGS) entry which is preliminary data.</text>
</comment>
<dbReference type="Gene3D" id="1.10.510.10">
    <property type="entry name" value="Transferase(Phosphotransferase) domain 1"/>
    <property type="match status" value="1"/>
</dbReference>
<dbReference type="InterPro" id="IPR004839">
    <property type="entry name" value="Aminotransferase_I/II_large"/>
</dbReference>
<dbReference type="Pfam" id="PF00155">
    <property type="entry name" value="Aminotran_1_2"/>
    <property type="match status" value="1"/>
</dbReference>
<dbReference type="GO" id="GO:0030170">
    <property type="term" value="F:pyridoxal phosphate binding"/>
    <property type="evidence" value="ECO:0007669"/>
    <property type="project" value="InterPro"/>
</dbReference>
<reference evidence="4 5" key="1">
    <citation type="submission" date="2015-04" db="EMBL/GenBank/DDBJ databases">
        <title>The draft genome sequence of Fusarium langsethiae, a T-2/HT-2 mycotoxin producer.</title>
        <authorList>
            <person name="Lysoe E."/>
            <person name="Divon H.H."/>
            <person name="Terzi V."/>
            <person name="Orru L."/>
            <person name="Lamontanara A."/>
            <person name="Kolseth A.-K."/>
            <person name="Frandsen R.J."/>
            <person name="Nielsen K."/>
            <person name="Thrane U."/>
        </authorList>
    </citation>
    <scope>NUCLEOTIDE SEQUENCE [LARGE SCALE GENOMIC DNA]</scope>
    <source>
        <strain evidence="4 5">Fl201059</strain>
    </source>
</reference>
<dbReference type="GO" id="GO:0006520">
    <property type="term" value="P:amino acid metabolic process"/>
    <property type="evidence" value="ECO:0007669"/>
    <property type="project" value="TreeGrafter"/>
</dbReference>
<protein>
    <submittedName>
        <fullName evidence="4">1-aminocyclopropane-1-carboxylate synthase 1</fullName>
    </submittedName>
</protein>
<gene>
    <name evidence="4" type="ORF">FLAG1_10964</name>
</gene>
<dbReference type="EMBL" id="JXCE01000689">
    <property type="protein sequence ID" value="KPA36283.1"/>
    <property type="molecule type" value="Genomic_DNA"/>
</dbReference>
<dbReference type="SUPFAM" id="SSF53383">
    <property type="entry name" value="PLP-dependent transferases"/>
    <property type="match status" value="1"/>
</dbReference>
<dbReference type="InterPro" id="IPR004838">
    <property type="entry name" value="NHTrfase_class1_PyrdxlP-BS"/>
</dbReference>
<dbReference type="PANTHER" id="PTHR43795:SF63">
    <property type="entry name" value="PUTATIVE (AFU_ORTHOLOGUE AFUA_4G00630)-RELATED"/>
    <property type="match status" value="1"/>
</dbReference>
<dbReference type="PANTHER" id="PTHR43795">
    <property type="entry name" value="BIFUNCTIONAL ASPARTATE AMINOTRANSFERASE AND GLUTAMATE/ASPARTATE-PREPHENATE AMINOTRANSFERASE-RELATED"/>
    <property type="match status" value="1"/>
</dbReference>
<accession>A0A0M9EMU6</accession>
<dbReference type="AlphaFoldDB" id="A0A0M9EMU6"/>
<dbReference type="Proteomes" id="UP000037904">
    <property type="component" value="Unassembled WGS sequence"/>
</dbReference>
<dbReference type="InterPro" id="IPR050478">
    <property type="entry name" value="Ethylene_sulfur-biosynth"/>
</dbReference>
<organism evidence="4 5">
    <name type="scientific">Fusarium langsethiae</name>
    <dbReference type="NCBI Taxonomy" id="179993"/>
    <lineage>
        <taxon>Eukaryota</taxon>
        <taxon>Fungi</taxon>
        <taxon>Dikarya</taxon>
        <taxon>Ascomycota</taxon>
        <taxon>Pezizomycotina</taxon>
        <taxon>Sordariomycetes</taxon>
        <taxon>Hypocreomycetidae</taxon>
        <taxon>Hypocreales</taxon>
        <taxon>Nectriaceae</taxon>
        <taxon>Fusarium</taxon>
    </lineage>
</organism>
<feature type="domain" description="Aminotransferase class I/classII large" evidence="3">
    <location>
        <begin position="594"/>
        <end position="949"/>
    </location>
</feature>
<dbReference type="Gene3D" id="3.90.1150.10">
    <property type="entry name" value="Aspartate Aminotransferase, domain 1"/>
    <property type="match status" value="1"/>
</dbReference>
<dbReference type="InterPro" id="IPR011009">
    <property type="entry name" value="Kinase-like_dom_sf"/>
</dbReference>
<evidence type="ECO:0000313" key="4">
    <source>
        <dbReference type="EMBL" id="KPA36283.1"/>
    </source>
</evidence>
<dbReference type="GO" id="GO:0008483">
    <property type="term" value="F:transaminase activity"/>
    <property type="evidence" value="ECO:0007669"/>
    <property type="project" value="TreeGrafter"/>
</dbReference>
<dbReference type="PROSITE" id="PS00105">
    <property type="entry name" value="AA_TRANSFER_CLASS_1"/>
    <property type="match status" value="1"/>
</dbReference>
<comment type="similarity">
    <text evidence="1">Belongs to the class-I pyridoxal-phosphate-dependent aminotransferase family.</text>
</comment>
<dbReference type="PRINTS" id="PR00753">
    <property type="entry name" value="ACCSYNTHASE"/>
</dbReference>
<sequence>MIKSVKRLTSLSDGHNLSSLVLSGELDTGLQMRIRQVLRDGYYRGSRPPLTALRIHESSIVSEVKSTGVRIFNPLHLEVVRVFDSGTLHQLSDILQGYPAEFAENNKTAFIHSGIYSPCLPPQLQHVRDICFSYQIGGEYLATHRLDALRSIIRRLLRSATHTSSFGDTLAHAQAISLAQIIRLLVCKDTFEDQVERDNEDMWALTHQLWQHAPIQLPSTLSPWQAWLFSESVRRTIMSRTKKQRLRLIKMGTSEPVTSKVADLVYPVGKILTFNASIHTTSSCQQKTIQVKINRQQLSYTCSSGSVVEEVSDFLDKPEGNNQFLKMFDRRAAEDLRDEWGAPPWSENIEKEYVNGVQSGKVPALLEELERNTLDYVDENGSGWDEAEDEAFMEDMQRRLYEAEVATYDRLKEYQGKCIPQLLATVKLDTSPPNVALSAQQRELHRQKGIILEYLHGFTLRDMIEKAPESAWQDIVDQCLKVVDIFGDHDILNKDVRLDNFMIVPRRDKYQVFMIDFGQCRFRREGESDADWGRLKYSYDEEGFVRLMMNSHARRVDAAHDRECKNTCPFMSGNWVLIHLKFTINSHSLTCGDGFSGSHRLRDVLARFINRNFNPHKAVTKNQLIVTSGVGQAIELSGFSLCDKGDGVLLGRPHYGNFPIDFGYRAEAKIVGVSFGDIDPFSLEAVVLYEKALIDAQEHGIRVKVLLLCNPHNPLGRCYTSKVLQAYMKLCQKHSLHLLSDEIYALSVWKNENAPDAPEFTSVLSINTNELINANLLHVMWGMSKDFGANGIRIGCLITRNEAFMRACVANSEFSGPSSLSDLAAMSILSDDKFLETFIKTNRLRLAENYKIVTEFLASHNIPYKEGSNSGLFVWADLFAPNRTLIDNSALKQEDAGAALRTVEAKMTEALLKEKIFVASGGDFGTDVSGWYRIVFAHEKTYLLEGLERMVSAVEKFGRDLGIN</sequence>
<keyword evidence="2" id="KW-0663">Pyridoxal phosphate</keyword>
<evidence type="ECO:0000256" key="2">
    <source>
        <dbReference type="ARBA" id="ARBA00022898"/>
    </source>
</evidence>
<name>A0A0M9EMU6_FUSLA</name>
<dbReference type="InterPro" id="IPR015421">
    <property type="entry name" value="PyrdxlP-dep_Trfase_major"/>
</dbReference>
<evidence type="ECO:0000256" key="1">
    <source>
        <dbReference type="ARBA" id="ARBA00007441"/>
    </source>
</evidence>
<proteinExistence type="inferred from homology"/>
<evidence type="ECO:0000313" key="5">
    <source>
        <dbReference type="Proteomes" id="UP000037904"/>
    </source>
</evidence>
<keyword evidence="5" id="KW-1185">Reference proteome</keyword>
<evidence type="ECO:0000259" key="3">
    <source>
        <dbReference type="Pfam" id="PF00155"/>
    </source>
</evidence>
<dbReference type="InterPro" id="IPR015424">
    <property type="entry name" value="PyrdxlP-dep_Trfase"/>
</dbReference>
<dbReference type="CDD" id="cd00609">
    <property type="entry name" value="AAT_like"/>
    <property type="match status" value="1"/>
</dbReference>